<dbReference type="EMBL" id="ANOH01000220">
    <property type="protein sequence ID" value="EMI55299.1"/>
    <property type="molecule type" value="Genomic_DNA"/>
</dbReference>
<proteinExistence type="predicted"/>
<name>M5U209_9BACT</name>
<sequence>MQSWFEPIANTVINNAAARGTWKRVGRRVKRRWEAMESKCLVEDRIGEFGDLGIDGRQDVSGNARGRCGDRAAELLDRQSESAGWG</sequence>
<comment type="caution">
    <text evidence="1">The sequence shown here is derived from an EMBL/GenBank/DDBJ whole genome shotgun (WGS) entry which is preliminary data.</text>
</comment>
<gene>
    <name evidence="1" type="ORF">RSSM_03246</name>
</gene>
<dbReference type="Proteomes" id="UP000011885">
    <property type="component" value="Unassembled WGS sequence"/>
</dbReference>
<organism evidence="1 2">
    <name type="scientific">Rhodopirellula sallentina SM41</name>
    <dbReference type="NCBI Taxonomy" id="1263870"/>
    <lineage>
        <taxon>Bacteria</taxon>
        <taxon>Pseudomonadati</taxon>
        <taxon>Planctomycetota</taxon>
        <taxon>Planctomycetia</taxon>
        <taxon>Pirellulales</taxon>
        <taxon>Pirellulaceae</taxon>
        <taxon>Rhodopirellula</taxon>
    </lineage>
</organism>
<evidence type="ECO:0000313" key="1">
    <source>
        <dbReference type="EMBL" id="EMI55299.1"/>
    </source>
</evidence>
<accession>M5U209</accession>
<dbReference type="AlphaFoldDB" id="M5U209"/>
<evidence type="ECO:0000313" key="2">
    <source>
        <dbReference type="Proteomes" id="UP000011885"/>
    </source>
</evidence>
<protein>
    <submittedName>
        <fullName evidence="1">Uncharacterized protein</fullName>
    </submittedName>
</protein>
<dbReference type="PATRIC" id="fig|1263870.3.peg.3451"/>
<keyword evidence="2" id="KW-1185">Reference proteome</keyword>
<reference evidence="1 2" key="1">
    <citation type="journal article" date="2013" name="Mar. Genomics">
        <title>Expression of sulfatases in Rhodopirellula baltica and the diversity of sulfatases in the genus Rhodopirellula.</title>
        <authorList>
            <person name="Wegner C.E."/>
            <person name="Richter-Heitmann T."/>
            <person name="Klindworth A."/>
            <person name="Klockow C."/>
            <person name="Richter M."/>
            <person name="Achstetter T."/>
            <person name="Glockner F.O."/>
            <person name="Harder J."/>
        </authorList>
    </citation>
    <scope>NUCLEOTIDE SEQUENCE [LARGE SCALE GENOMIC DNA]</scope>
    <source>
        <strain evidence="1 2">SM41</strain>
    </source>
</reference>